<reference evidence="1" key="1">
    <citation type="journal article" date="2022" name="bioRxiv">
        <title>Sequencing and chromosome-scale assembly of the giantPleurodeles waltlgenome.</title>
        <authorList>
            <person name="Brown T."/>
            <person name="Elewa A."/>
            <person name="Iarovenko S."/>
            <person name="Subramanian E."/>
            <person name="Araus A.J."/>
            <person name="Petzold A."/>
            <person name="Susuki M."/>
            <person name="Suzuki K.-i.T."/>
            <person name="Hayashi T."/>
            <person name="Toyoda A."/>
            <person name="Oliveira C."/>
            <person name="Osipova E."/>
            <person name="Leigh N.D."/>
            <person name="Simon A."/>
            <person name="Yun M.H."/>
        </authorList>
    </citation>
    <scope>NUCLEOTIDE SEQUENCE</scope>
    <source>
        <strain evidence="1">20211129_DDA</strain>
        <tissue evidence="1">Liver</tissue>
    </source>
</reference>
<organism evidence="1 2">
    <name type="scientific">Pleurodeles waltl</name>
    <name type="common">Iberian ribbed newt</name>
    <dbReference type="NCBI Taxonomy" id="8319"/>
    <lineage>
        <taxon>Eukaryota</taxon>
        <taxon>Metazoa</taxon>
        <taxon>Chordata</taxon>
        <taxon>Craniata</taxon>
        <taxon>Vertebrata</taxon>
        <taxon>Euteleostomi</taxon>
        <taxon>Amphibia</taxon>
        <taxon>Batrachia</taxon>
        <taxon>Caudata</taxon>
        <taxon>Salamandroidea</taxon>
        <taxon>Salamandridae</taxon>
        <taxon>Pleurodelinae</taxon>
        <taxon>Pleurodeles</taxon>
    </lineage>
</organism>
<evidence type="ECO:0000313" key="1">
    <source>
        <dbReference type="EMBL" id="KAJ1130546.1"/>
    </source>
</evidence>
<evidence type="ECO:0000313" key="2">
    <source>
        <dbReference type="Proteomes" id="UP001066276"/>
    </source>
</evidence>
<gene>
    <name evidence="1" type="ORF">NDU88_008897</name>
</gene>
<dbReference type="EMBL" id="JANPWB010000011">
    <property type="protein sequence ID" value="KAJ1130546.1"/>
    <property type="molecule type" value="Genomic_DNA"/>
</dbReference>
<dbReference type="AlphaFoldDB" id="A0AAV7PQU0"/>
<accession>A0AAV7PQU0</accession>
<protein>
    <submittedName>
        <fullName evidence="1">Uncharacterized protein</fullName>
    </submittedName>
</protein>
<dbReference type="Proteomes" id="UP001066276">
    <property type="component" value="Chromosome 7"/>
</dbReference>
<keyword evidence="2" id="KW-1185">Reference proteome</keyword>
<sequence length="106" mass="11752">MKDALMRRARRFFSPQESDVSIRSALSGPGRPCVVFPHTAVLESEIQPHDDPKTRSMGCGLPALVAFPASAVSQLRSRRRVISSAADRSRVNLFPARRSVRGFPYL</sequence>
<proteinExistence type="predicted"/>
<comment type="caution">
    <text evidence="1">The sequence shown here is derived from an EMBL/GenBank/DDBJ whole genome shotgun (WGS) entry which is preliminary data.</text>
</comment>
<name>A0AAV7PQU0_PLEWA</name>